<proteinExistence type="predicted"/>
<keyword evidence="4" id="KW-1185">Reference proteome</keyword>
<accession>A0A6I6DRJ8</accession>
<gene>
    <name evidence="3" type="ORF">D7D94_07655</name>
</gene>
<dbReference type="EMBL" id="CP032550">
    <property type="protein sequence ID" value="QGU27552.1"/>
    <property type="molecule type" value="Genomic_DNA"/>
</dbReference>
<name>A0A6I6DRJ8_9MICO</name>
<evidence type="ECO:0000256" key="2">
    <source>
        <dbReference type="SAM" id="Coils"/>
    </source>
</evidence>
<dbReference type="Proteomes" id="UP000422989">
    <property type="component" value="Chromosome"/>
</dbReference>
<feature type="zinc finger region" description="dksA C4-type" evidence="1">
    <location>
        <begin position="76"/>
        <end position="100"/>
    </location>
</feature>
<dbReference type="Gene3D" id="1.20.120.910">
    <property type="entry name" value="DksA, coiled-coil domain"/>
    <property type="match status" value="1"/>
</dbReference>
<protein>
    <submittedName>
        <fullName evidence="3">TraR/DksA family transcriptional regulator</fullName>
    </submittedName>
</protein>
<dbReference type="PROSITE" id="PS51128">
    <property type="entry name" value="ZF_DKSA_2"/>
    <property type="match status" value="1"/>
</dbReference>
<evidence type="ECO:0000313" key="3">
    <source>
        <dbReference type="EMBL" id="QGU27552.1"/>
    </source>
</evidence>
<dbReference type="KEGG" id="moj:D7D94_07655"/>
<evidence type="ECO:0000313" key="4">
    <source>
        <dbReference type="Proteomes" id="UP000422989"/>
    </source>
</evidence>
<feature type="coiled-coil region" evidence="2">
    <location>
        <begin position="10"/>
        <end position="37"/>
    </location>
</feature>
<evidence type="ECO:0000256" key="1">
    <source>
        <dbReference type="PROSITE-ProRule" id="PRU00510"/>
    </source>
</evidence>
<dbReference type="AlphaFoldDB" id="A0A6I6DRJ8"/>
<sequence length="111" mass="12202">MDDFPAARVGEAADARIAALRDELQKYRRQHEDALTALPPRSEDPVLHALAAPSREVLHQVNAALRRLAEGRYGRCISCQRPIPAKQLKPRPYLLECLACSIPPGPLAKGS</sequence>
<organism evidence="3 4">
    <name type="scientific">Microbacterium oryzae</name>
    <dbReference type="NCBI Taxonomy" id="743009"/>
    <lineage>
        <taxon>Bacteria</taxon>
        <taxon>Bacillati</taxon>
        <taxon>Actinomycetota</taxon>
        <taxon>Actinomycetes</taxon>
        <taxon>Micrococcales</taxon>
        <taxon>Microbacteriaceae</taxon>
        <taxon>Microbacterium</taxon>
    </lineage>
</organism>
<dbReference type="PANTHER" id="PTHR33823">
    <property type="entry name" value="RNA POLYMERASE-BINDING TRANSCRIPTION FACTOR DKSA-RELATED"/>
    <property type="match status" value="1"/>
</dbReference>
<dbReference type="PANTHER" id="PTHR33823:SF4">
    <property type="entry name" value="GENERAL STRESS PROTEIN 16O"/>
    <property type="match status" value="1"/>
</dbReference>
<keyword evidence="2" id="KW-0175">Coiled coil</keyword>
<reference evidence="3 4" key="1">
    <citation type="submission" date="2018-09" db="EMBL/GenBank/DDBJ databases">
        <title>Whole genome sequencing of Microbacterium oryzae strain MB-10T.</title>
        <authorList>
            <person name="Das S.K."/>
        </authorList>
    </citation>
    <scope>NUCLEOTIDE SEQUENCE [LARGE SCALE GENOMIC DNA]</scope>
    <source>
        <strain evidence="3 4">MB-10</strain>
    </source>
</reference>